<accession>A0ABS2DVT1</accession>
<dbReference type="Gene3D" id="2.180.10.10">
    <property type="entry name" value="RHS repeat-associated core"/>
    <property type="match status" value="1"/>
</dbReference>
<feature type="non-terminal residue" evidence="1">
    <location>
        <position position="88"/>
    </location>
</feature>
<protein>
    <submittedName>
        <fullName evidence="1">RHS repeat-associated core domain-containing protein</fullName>
    </submittedName>
</protein>
<keyword evidence="2" id="KW-1185">Reference proteome</keyword>
<feature type="non-terminal residue" evidence="1">
    <location>
        <position position="1"/>
    </location>
</feature>
<dbReference type="PANTHER" id="PTHR32305:SF15">
    <property type="entry name" value="PROTEIN RHSA-RELATED"/>
    <property type="match status" value="1"/>
</dbReference>
<proteinExistence type="predicted"/>
<name>A0ABS2DVT1_9BURK</name>
<dbReference type="Proteomes" id="UP000715095">
    <property type="component" value="Unassembled WGS sequence"/>
</dbReference>
<sequence>KYNGKEFDNKNGLNWYDYGARHYDAALGRFVSIDPLSEQDYPSSPYVYCGGNPVIRIDKDGKIWDTVWDIGNMLYDAGAAVAAHIRGD</sequence>
<gene>
    <name evidence="1" type="ORF">H6A60_13080</name>
</gene>
<evidence type="ECO:0000313" key="1">
    <source>
        <dbReference type="EMBL" id="MBM6705397.1"/>
    </source>
</evidence>
<dbReference type="PANTHER" id="PTHR32305">
    <property type="match status" value="1"/>
</dbReference>
<dbReference type="EMBL" id="JACJJC010000444">
    <property type="protein sequence ID" value="MBM6705397.1"/>
    <property type="molecule type" value="Genomic_DNA"/>
</dbReference>
<evidence type="ECO:0000313" key="2">
    <source>
        <dbReference type="Proteomes" id="UP000715095"/>
    </source>
</evidence>
<reference evidence="1 2" key="1">
    <citation type="journal article" date="2021" name="Sci. Rep.">
        <title>The distribution of antibiotic resistance genes in chicken gut microbiota commensals.</title>
        <authorList>
            <person name="Juricova H."/>
            <person name="Matiasovicova J."/>
            <person name="Kubasova T."/>
            <person name="Cejkova D."/>
            <person name="Rychlik I."/>
        </authorList>
    </citation>
    <scope>NUCLEOTIDE SEQUENCE [LARGE SCALE GENOMIC DNA]</scope>
    <source>
        <strain evidence="1 2">An829</strain>
    </source>
</reference>
<comment type="caution">
    <text evidence="1">The sequence shown here is derived from an EMBL/GenBank/DDBJ whole genome shotgun (WGS) entry which is preliminary data.</text>
</comment>
<dbReference type="InterPro" id="IPR022385">
    <property type="entry name" value="Rhs_assc_core"/>
</dbReference>
<organism evidence="1 2">
    <name type="scientific">Sutterella massiliensis</name>
    <dbReference type="NCBI Taxonomy" id="1816689"/>
    <lineage>
        <taxon>Bacteria</taxon>
        <taxon>Pseudomonadati</taxon>
        <taxon>Pseudomonadota</taxon>
        <taxon>Betaproteobacteria</taxon>
        <taxon>Burkholderiales</taxon>
        <taxon>Sutterellaceae</taxon>
        <taxon>Sutterella</taxon>
    </lineage>
</organism>
<dbReference type="NCBIfam" id="TIGR03696">
    <property type="entry name" value="Rhs_assc_core"/>
    <property type="match status" value="1"/>
</dbReference>
<dbReference type="InterPro" id="IPR050708">
    <property type="entry name" value="T6SS_VgrG/RHS"/>
</dbReference>